<dbReference type="ExpressionAtlas" id="B5RJD6">
    <property type="expression patterns" value="baseline and differential"/>
</dbReference>
<feature type="compositionally biased region" description="Basic residues" evidence="2">
    <location>
        <begin position="12"/>
        <end position="21"/>
    </location>
</feature>
<dbReference type="OrthoDB" id="7866787at2759"/>
<dbReference type="PANTHER" id="PTHR16284:SF13">
    <property type="entry name" value="PROTEIN CDV3 HOMOLOG"/>
    <property type="match status" value="1"/>
</dbReference>
<sequence>MASLDEFFAKKDNKKTKKKKPNYLATDELYKTLEESAKLATDADSVKSMENENRTEGPTESTGSAMKSLEFSLLYPNESVKEEDEWSEFTEENRMELMSLGHSSGSTILTQLAVGDVKAQDSEQTDTGGDGMNVGQKHDDDIGNTTCPWVKMEHALEQQKLKEPMSVEQPNKKEPSEVKSQIYIPPALRQSQGDFNRRDQAESRLRKVPSKMSGKPQAPDLNSDEYFPSLSKALKRTK</sequence>
<dbReference type="HOGENOM" id="CLU_101918_0_0_1"/>
<feature type="region of interest" description="Disordered" evidence="2">
    <location>
        <begin position="117"/>
        <end position="238"/>
    </location>
</feature>
<feature type="region of interest" description="Disordered" evidence="2">
    <location>
        <begin position="1"/>
        <end position="21"/>
    </location>
</feature>
<feature type="compositionally biased region" description="Basic and acidic residues" evidence="2">
    <location>
        <begin position="195"/>
        <end position="205"/>
    </location>
</feature>
<name>B5RJD6_DROME</name>
<protein>
    <submittedName>
        <fullName evidence="3">FI08525p</fullName>
    </submittedName>
</protein>
<dbReference type="InterPro" id="IPR026806">
    <property type="entry name" value="CDV3"/>
</dbReference>
<feature type="compositionally biased region" description="Basic and acidic residues" evidence="2">
    <location>
        <begin position="44"/>
        <end position="57"/>
    </location>
</feature>
<dbReference type="AlphaFoldDB" id="B5RJD6"/>
<gene>
    <name evidence="3" type="primary">CG4892-RA</name>
</gene>
<comment type="similarity">
    <text evidence="1">Belongs to the CDV3 family.</text>
</comment>
<proteinExistence type="evidence at transcript level"/>
<dbReference type="PANTHER" id="PTHR16284">
    <property type="entry name" value="PROTEIN CDV3 HOMOLOG"/>
    <property type="match status" value="1"/>
</dbReference>
<reference evidence="3" key="1">
    <citation type="submission" date="2008-09" db="EMBL/GenBank/DDBJ databases">
        <authorList>
            <person name="Carlson J."/>
            <person name="Booth B."/>
            <person name="Frise E."/>
            <person name="Park S."/>
            <person name="Wan K."/>
            <person name="Yu C."/>
            <person name="Celniker S."/>
        </authorList>
    </citation>
    <scope>NUCLEOTIDE SEQUENCE</scope>
</reference>
<feature type="compositionally biased region" description="Basic and acidic residues" evidence="2">
    <location>
        <begin position="151"/>
        <end position="177"/>
    </location>
</feature>
<dbReference type="EMBL" id="BT044410">
    <property type="protein sequence ID" value="ACH92475.1"/>
    <property type="molecule type" value="mRNA"/>
</dbReference>
<dbReference type="IntAct" id="B5RJD6">
    <property type="interactions" value="1"/>
</dbReference>
<evidence type="ECO:0000313" key="3">
    <source>
        <dbReference type="EMBL" id="ACH92475.1"/>
    </source>
</evidence>
<evidence type="ECO:0000256" key="2">
    <source>
        <dbReference type="SAM" id="MobiDB-lite"/>
    </source>
</evidence>
<feature type="region of interest" description="Disordered" evidence="2">
    <location>
        <begin position="39"/>
        <end position="66"/>
    </location>
</feature>
<accession>B5RJD6</accession>
<evidence type="ECO:0000256" key="1">
    <source>
        <dbReference type="ARBA" id="ARBA00006062"/>
    </source>
</evidence>
<dbReference type="Pfam" id="PF15359">
    <property type="entry name" value="CDV3"/>
    <property type="match status" value="1"/>
</dbReference>
<organism evidence="3">
    <name type="scientific">Drosophila melanogaster</name>
    <name type="common">Fruit fly</name>
    <dbReference type="NCBI Taxonomy" id="7227"/>
    <lineage>
        <taxon>Eukaryota</taxon>
        <taxon>Metazoa</taxon>
        <taxon>Ecdysozoa</taxon>
        <taxon>Arthropoda</taxon>
        <taxon>Hexapoda</taxon>
        <taxon>Insecta</taxon>
        <taxon>Pterygota</taxon>
        <taxon>Neoptera</taxon>
        <taxon>Endopterygota</taxon>
        <taxon>Diptera</taxon>
        <taxon>Brachycera</taxon>
        <taxon>Muscomorpha</taxon>
        <taxon>Ephydroidea</taxon>
        <taxon>Drosophilidae</taxon>
        <taxon>Drosophila</taxon>
        <taxon>Sophophora</taxon>
    </lineage>
</organism>
<dbReference type="VEuPathDB" id="VectorBase:FBgn0028884"/>